<feature type="region of interest" description="Disordered" evidence="1">
    <location>
        <begin position="1"/>
        <end position="52"/>
    </location>
</feature>
<comment type="caution">
    <text evidence="2">The sequence shown here is derived from an EMBL/GenBank/DDBJ whole genome shotgun (WGS) entry which is preliminary data.</text>
</comment>
<dbReference type="EMBL" id="AYKW01000056">
    <property type="protein sequence ID" value="PIL25416.1"/>
    <property type="molecule type" value="Genomic_DNA"/>
</dbReference>
<proteinExistence type="predicted"/>
<dbReference type="Proteomes" id="UP000230002">
    <property type="component" value="Unassembled WGS sequence"/>
</dbReference>
<accession>A0A2G8RV71</accession>
<dbReference type="OrthoDB" id="2744183at2759"/>
<gene>
    <name evidence="2" type="ORF">GSI_13306</name>
</gene>
<dbReference type="AlphaFoldDB" id="A0A2G8RV71"/>
<evidence type="ECO:0000256" key="1">
    <source>
        <dbReference type="SAM" id="MobiDB-lite"/>
    </source>
</evidence>
<sequence length="451" mass="49168">MPSDSIAHEGNPSLSPLPAGPSVASSHSPDCTTANDQEPIEHDVPPEAQVPVTPASLQVNVKGNPRPGYTDAFAGIVVAQAYTAQGWDSNIVVTSPNADWVPEFAVAHSEITTFADGHWGRHEYSRWPQEFAKEAFHIHCIPSKPRPDGPREILWHTLGCMDWKPEDCGIAGVGFLDKQVQNDLVKEVDSVLSCYFTCNDGSAGAGWNKIGSFLTVCLQHTVDRLRSIPAVPGIIISLVAHVQRLTLELSGLIEWLKEVSKRVTSVDDYSWLVLDVVGAYMADPSVAQVLHRAGIPVWLQCQRNTHLKIYKVVTATDIPDDFSKVPSYPRLVLAKRDLSGALNMPGEWQRAMAAVVRCQLCESQLPKLLEEERDGMLPPAKRLREGVVWMGSDSSSLGTAKPVFITQASQHAKTLQHDLPPAPPLSSSQSTPGPPDATLTTTKKLSRRARA</sequence>
<feature type="region of interest" description="Disordered" evidence="1">
    <location>
        <begin position="409"/>
        <end position="451"/>
    </location>
</feature>
<evidence type="ECO:0000313" key="2">
    <source>
        <dbReference type="EMBL" id="PIL25416.1"/>
    </source>
</evidence>
<name>A0A2G8RV71_9APHY</name>
<keyword evidence="3" id="KW-1185">Reference proteome</keyword>
<evidence type="ECO:0000313" key="3">
    <source>
        <dbReference type="Proteomes" id="UP000230002"/>
    </source>
</evidence>
<reference evidence="2 3" key="1">
    <citation type="journal article" date="2015" name="Sci. Rep.">
        <title>Chromosome-level genome map provides insights into diverse defense mechanisms in the medicinal fungus Ganoderma sinense.</title>
        <authorList>
            <person name="Zhu Y."/>
            <person name="Xu J."/>
            <person name="Sun C."/>
            <person name="Zhou S."/>
            <person name="Xu H."/>
            <person name="Nelson D.R."/>
            <person name="Qian J."/>
            <person name="Song J."/>
            <person name="Luo H."/>
            <person name="Xiang L."/>
            <person name="Li Y."/>
            <person name="Xu Z."/>
            <person name="Ji A."/>
            <person name="Wang L."/>
            <person name="Lu S."/>
            <person name="Hayward A."/>
            <person name="Sun W."/>
            <person name="Li X."/>
            <person name="Schwartz D.C."/>
            <person name="Wang Y."/>
            <person name="Chen S."/>
        </authorList>
    </citation>
    <scope>NUCLEOTIDE SEQUENCE [LARGE SCALE GENOMIC DNA]</scope>
    <source>
        <strain evidence="2 3">ZZ0214-1</strain>
    </source>
</reference>
<feature type="compositionally biased region" description="Polar residues" evidence="1">
    <location>
        <begin position="23"/>
        <end position="36"/>
    </location>
</feature>
<organism evidence="2 3">
    <name type="scientific">Ganoderma sinense ZZ0214-1</name>
    <dbReference type="NCBI Taxonomy" id="1077348"/>
    <lineage>
        <taxon>Eukaryota</taxon>
        <taxon>Fungi</taxon>
        <taxon>Dikarya</taxon>
        <taxon>Basidiomycota</taxon>
        <taxon>Agaricomycotina</taxon>
        <taxon>Agaricomycetes</taxon>
        <taxon>Polyporales</taxon>
        <taxon>Polyporaceae</taxon>
        <taxon>Ganoderma</taxon>
    </lineage>
</organism>
<protein>
    <submittedName>
        <fullName evidence="2">Uncharacterized protein</fullName>
    </submittedName>
</protein>